<accession>A0A8S5NAZ1</accession>
<sequence length="115" mass="13299">MPRRKNSRFVTFNDGVLDICRANGRKIVETIESNIRFGFQTVGYKRFYEAKVLSSQIDETVVIPYGRKVSTLDVCMILGEQYRIVQVQRKFDASPPYMLLSLEKIVPAYEDLRDG</sequence>
<name>A0A8S5NAZ1_9CAUD</name>
<evidence type="ECO:0000313" key="1">
    <source>
        <dbReference type="EMBL" id="DAD91410.1"/>
    </source>
</evidence>
<dbReference type="EMBL" id="BK015112">
    <property type="protein sequence ID" value="DAD91410.1"/>
    <property type="molecule type" value="Genomic_DNA"/>
</dbReference>
<proteinExistence type="predicted"/>
<protein>
    <submittedName>
        <fullName evidence="1">Uncharacterized protein</fullName>
    </submittedName>
</protein>
<reference evidence="1" key="1">
    <citation type="journal article" date="2021" name="Proc. Natl. Acad. Sci. U.S.A.">
        <title>A Catalog of Tens of Thousands of Viruses from Human Metagenomes Reveals Hidden Associations with Chronic Diseases.</title>
        <authorList>
            <person name="Tisza M.J."/>
            <person name="Buck C.B."/>
        </authorList>
    </citation>
    <scope>NUCLEOTIDE SEQUENCE</scope>
    <source>
        <strain evidence="1">CtS3r5</strain>
    </source>
</reference>
<organism evidence="1">
    <name type="scientific">Siphoviridae sp. ctS3r5</name>
    <dbReference type="NCBI Taxonomy" id="2826341"/>
    <lineage>
        <taxon>Viruses</taxon>
        <taxon>Duplodnaviria</taxon>
        <taxon>Heunggongvirae</taxon>
        <taxon>Uroviricota</taxon>
        <taxon>Caudoviricetes</taxon>
    </lineage>
</organism>